<keyword evidence="2" id="KW-0479">Metal-binding</keyword>
<feature type="domain" description="B box-type" evidence="5">
    <location>
        <begin position="640"/>
        <end position="677"/>
    </location>
</feature>
<dbReference type="InterPro" id="IPR047153">
    <property type="entry name" value="TRIM45/56/19-like"/>
</dbReference>
<dbReference type="PROSITE" id="PS50119">
    <property type="entry name" value="ZF_BBOX"/>
    <property type="match status" value="4"/>
</dbReference>
<dbReference type="AlphaFoldDB" id="A0A8B8D3G2"/>
<dbReference type="SUPFAM" id="SSF101898">
    <property type="entry name" value="NHL repeat"/>
    <property type="match status" value="2"/>
</dbReference>
<dbReference type="RefSeq" id="XP_022322628.1">
    <property type="nucleotide sequence ID" value="XM_022466920.1"/>
</dbReference>
<dbReference type="PANTHER" id="PTHR25462">
    <property type="entry name" value="BONUS, ISOFORM C-RELATED"/>
    <property type="match status" value="1"/>
</dbReference>
<organism evidence="6 7">
    <name type="scientific">Crassostrea virginica</name>
    <name type="common">Eastern oyster</name>
    <dbReference type="NCBI Taxonomy" id="6565"/>
    <lineage>
        <taxon>Eukaryota</taxon>
        <taxon>Metazoa</taxon>
        <taxon>Spiralia</taxon>
        <taxon>Lophotrochozoa</taxon>
        <taxon>Mollusca</taxon>
        <taxon>Bivalvia</taxon>
        <taxon>Autobranchia</taxon>
        <taxon>Pteriomorphia</taxon>
        <taxon>Ostreida</taxon>
        <taxon>Ostreoidea</taxon>
        <taxon>Ostreidae</taxon>
        <taxon>Crassostrea</taxon>
    </lineage>
</organism>
<feature type="coiled-coil region" evidence="4">
    <location>
        <begin position="707"/>
        <end position="788"/>
    </location>
</feature>
<name>A0A8B8D3G2_CRAVI</name>
<evidence type="ECO:0000256" key="2">
    <source>
        <dbReference type="PROSITE-ProRule" id="PRU00024"/>
    </source>
</evidence>
<keyword evidence="2" id="KW-0862">Zinc</keyword>
<dbReference type="CDD" id="cd19756">
    <property type="entry name" value="Bbox2"/>
    <property type="match status" value="2"/>
</dbReference>
<protein>
    <submittedName>
        <fullName evidence="7">Uncharacterized protein LOC111124059</fullName>
    </submittedName>
</protein>
<feature type="domain" description="B box-type" evidence="5">
    <location>
        <begin position="65"/>
        <end position="102"/>
    </location>
</feature>
<dbReference type="GO" id="GO:0008270">
    <property type="term" value="F:zinc ion binding"/>
    <property type="evidence" value="ECO:0007669"/>
    <property type="project" value="UniProtKB-KW"/>
</dbReference>
<dbReference type="OrthoDB" id="27136at2759"/>
<dbReference type="GeneID" id="111124059"/>
<dbReference type="PANTHER" id="PTHR25462:SF296">
    <property type="entry name" value="MEIOTIC P26, ISOFORM F"/>
    <property type="match status" value="1"/>
</dbReference>
<dbReference type="Gene3D" id="2.120.10.30">
    <property type="entry name" value="TolB, C-terminal domain"/>
    <property type="match status" value="2"/>
</dbReference>
<evidence type="ECO:0000256" key="1">
    <source>
        <dbReference type="ARBA" id="ARBA00022737"/>
    </source>
</evidence>
<dbReference type="PROSITE" id="PS51125">
    <property type="entry name" value="NHL"/>
    <property type="match status" value="1"/>
</dbReference>
<dbReference type="InterPro" id="IPR000315">
    <property type="entry name" value="Znf_B-box"/>
</dbReference>
<gene>
    <name evidence="7" type="primary">LOC111124059</name>
</gene>
<feature type="coiled-coil region" evidence="4">
    <location>
        <begin position="186"/>
        <end position="216"/>
    </location>
</feature>
<proteinExistence type="predicted"/>
<dbReference type="InterPro" id="IPR001258">
    <property type="entry name" value="NHL_repeat"/>
</dbReference>
<keyword evidence="1" id="KW-0677">Repeat</keyword>
<evidence type="ECO:0000313" key="6">
    <source>
        <dbReference type="Proteomes" id="UP000694844"/>
    </source>
</evidence>
<keyword evidence="2" id="KW-0863">Zinc-finger</keyword>
<feature type="coiled-coil region" evidence="4">
    <location>
        <begin position="103"/>
        <end position="159"/>
    </location>
</feature>
<dbReference type="SMART" id="SM00336">
    <property type="entry name" value="BBOX"/>
    <property type="match status" value="4"/>
</dbReference>
<evidence type="ECO:0000256" key="4">
    <source>
        <dbReference type="SAM" id="Coils"/>
    </source>
</evidence>
<evidence type="ECO:0000313" key="7">
    <source>
        <dbReference type="RefSeq" id="XP_022322628.1"/>
    </source>
</evidence>
<dbReference type="Gene3D" id="3.30.160.60">
    <property type="entry name" value="Classic Zinc Finger"/>
    <property type="match status" value="2"/>
</dbReference>
<keyword evidence="4" id="KW-0175">Coiled coil</keyword>
<dbReference type="SUPFAM" id="SSF57845">
    <property type="entry name" value="B-box zinc-binding domain"/>
    <property type="match status" value="2"/>
</dbReference>
<dbReference type="Pfam" id="PF00643">
    <property type="entry name" value="zf-B_box"/>
    <property type="match status" value="2"/>
</dbReference>
<dbReference type="KEGG" id="cvn:111124059"/>
<reference evidence="7" key="1">
    <citation type="submission" date="2025-08" db="UniProtKB">
        <authorList>
            <consortium name="RefSeq"/>
        </authorList>
    </citation>
    <scope>IDENTIFICATION</scope>
    <source>
        <tissue evidence="7">Whole sample</tissue>
    </source>
</reference>
<keyword evidence="6" id="KW-1185">Reference proteome</keyword>
<evidence type="ECO:0000256" key="3">
    <source>
        <dbReference type="PROSITE-ProRule" id="PRU00504"/>
    </source>
</evidence>
<sequence>MDPTYSAQDVARCDLCKTAIAHNYCDFCHVNLCKPCIGEHISDEYDKHKIVPILQRKSTLNYPKCEIHQNEVCQYQCKDCNIFVCSHCFASKQHKEHEFLKLEDSFSEKKKHILKDREELEEQILPTYEEIAIDLENQISNLDGEYKKLTSEMSKQREEKHREVDNAFDQMELEIGEIKVKHHSILQKHLDEIKQLQSLMQQTMKALNEIEESNEVTSIIHYSSKYEQFSKLPPKVHVSMPKFIPKQREKEQLCSLIGKLTPLSTKLEERVFTAKKPTTSVRELLDEPEVLSTIKTGHEHLRSVTCLNAEQIWSSGKTADIKCFKIQGVLQKTIKSKSGGAPNDIAVDRYGAVLLYIDWRTVYKVKNDQTVEIITLQGWVPVNLCVTSSGDLLVTMYSDDKTQSKVVCYSGSTVKQTIQFDEEGQLLYSGNDKIKYISENRNLDICVADWGASAVVVVNQSGKLRFRYTGPPSSTKNKPFRPYCITTDSQSRILTSDGDNHCIHILDTDGQFLRYIDNCDLGDPYGLCLDGNDSLYVCEYYKGNVKKIRYSKASAEFTAVRGKKPPSHMDQFVATMDPDYIPQDVARCDLCKTAIAHSYCDFCHVNLCKLCIGEHIPDEYDKHKIVSILQRKFTLNYPKCEIHQNEVCQYQCKDCNIFVCSHCLASKQHKEHEFLKLEDSFSAKKKHILKDREELEEQILPTYEEIAIDLENQITNLDGEYKKLTSEMSKQREEIHREIDNAFDRMELDTGEIKVKHHSILQKHLDEIKQLQSLMQQTLKDLNEIEESNEVISIIHYSSKNEQFSKIPPKVHVSMPKFIPKQREKEELCSFIGKLTPLSTTLEERVFTAKKPNTSVRELLDETEVLNTIKTGHERLRTVTCLYEEQIWTSGETADIKCFNIQGVLQITIKTKSGKAPNDIAVYSDGALVYSDWRTRTVYKVKNDQTEEIITLQGWKPTQLCVTSSGDLLVTMFNDDETQSKVVRYSESTVKQTIQFDDEGQPLYSGNNSIKYISENRNLDICVADSEANAVVVVNQAGKFRFRYTGPLSSTKNESFKPFGITTDSQSRILTSDCNNHCIHILDTDGQFLCYINNCDLEYPYGLCVDSNDSLFVCEIRNGNMKKITYSK</sequence>
<accession>A0A8B8D3G2</accession>
<evidence type="ECO:0000259" key="5">
    <source>
        <dbReference type="PROSITE" id="PS50119"/>
    </source>
</evidence>
<feature type="domain" description="B box-type" evidence="5">
    <location>
        <begin position="583"/>
        <end position="628"/>
    </location>
</feature>
<dbReference type="InterPro" id="IPR011042">
    <property type="entry name" value="6-blade_b-propeller_TolB-like"/>
</dbReference>
<feature type="repeat" description="NHL" evidence="3">
    <location>
        <begin position="1060"/>
        <end position="1085"/>
    </location>
</feature>
<feature type="domain" description="B box-type" evidence="5">
    <location>
        <begin position="8"/>
        <end position="53"/>
    </location>
</feature>
<dbReference type="Proteomes" id="UP000694844">
    <property type="component" value="Chromosome 3"/>
</dbReference>